<proteinExistence type="predicted"/>
<evidence type="ECO:0000313" key="2">
    <source>
        <dbReference type="Proteomes" id="UP000063781"/>
    </source>
</evidence>
<keyword evidence="2" id="KW-1185">Reference proteome</keyword>
<protein>
    <recommendedName>
        <fullName evidence="3">CopG family transcriptional regulator</fullName>
    </recommendedName>
</protein>
<gene>
    <name evidence="1" type="ORF">AOC36_04190</name>
</gene>
<evidence type="ECO:0000313" key="1">
    <source>
        <dbReference type="EMBL" id="AMC93199.1"/>
    </source>
</evidence>
<dbReference type="Proteomes" id="UP000063781">
    <property type="component" value="Chromosome"/>
</dbReference>
<dbReference type="EMBL" id="CP013213">
    <property type="protein sequence ID" value="AMC93199.1"/>
    <property type="molecule type" value="Genomic_DNA"/>
</dbReference>
<name>A0A0X8GZF8_9FIRM</name>
<dbReference type="InterPro" id="IPR046257">
    <property type="entry name" value="DUF6290"/>
</dbReference>
<accession>A0A0X8GZF8</accession>
<reference evidence="1 2" key="1">
    <citation type="submission" date="2015-10" db="EMBL/GenBank/DDBJ databases">
        <title>Erysipelothrix larvae sp. LV19 isolated from the larval gut of the rhinoceros beetle, Trypoxylus dichotomus.</title>
        <authorList>
            <person name="Lim S."/>
            <person name="Kim B.-C."/>
        </authorList>
    </citation>
    <scope>NUCLEOTIDE SEQUENCE [LARGE SCALE GENOMIC DNA]</scope>
    <source>
        <strain evidence="1 2">LV19</strain>
    </source>
</reference>
<dbReference type="RefSeq" id="WP_067631735.1">
    <property type="nucleotide sequence ID" value="NZ_CP013213.1"/>
</dbReference>
<dbReference type="Gene3D" id="1.20.5.780">
    <property type="entry name" value="Single helix bin"/>
    <property type="match status" value="1"/>
</dbReference>
<sequence length="78" mass="8965">MKTGVSVSLRLSKKDSELIRNFADLKGISVSEFLRDAALKQVFNEITELEYAEAKERYQTEHKSYNSIELREALGLQK</sequence>
<dbReference type="NCBIfam" id="NF046040">
    <property type="entry name" value="RelB_antitoxin"/>
    <property type="match status" value="1"/>
</dbReference>
<organism evidence="1 2">
    <name type="scientific">Erysipelothrix larvae</name>
    <dbReference type="NCBI Taxonomy" id="1514105"/>
    <lineage>
        <taxon>Bacteria</taxon>
        <taxon>Bacillati</taxon>
        <taxon>Bacillota</taxon>
        <taxon>Erysipelotrichia</taxon>
        <taxon>Erysipelotrichales</taxon>
        <taxon>Erysipelotrichaceae</taxon>
        <taxon>Erysipelothrix</taxon>
    </lineage>
</organism>
<dbReference type="AlphaFoldDB" id="A0A0X8GZF8"/>
<dbReference type="KEGG" id="erl:AOC36_04190"/>
<evidence type="ECO:0008006" key="3">
    <source>
        <dbReference type="Google" id="ProtNLM"/>
    </source>
</evidence>
<dbReference type="Pfam" id="PF19807">
    <property type="entry name" value="DUF6290"/>
    <property type="match status" value="1"/>
</dbReference>